<name>A0A9W4JFP3_9EURO</name>
<reference evidence="4" key="1">
    <citation type="submission" date="2021-07" db="EMBL/GenBank/DDBJ databases">
        <authorList>
            <person name="Branca A.L. A."/>
        </authorList>
    </citation>
    <scope>NUCLEOTIDE SEQUENCE</scope>
</reference>
<dbReference type="PANTHER" id="PTHR43976:SF16">
    <property type="entry name" value="SHORT-CHAIN DEHYDROGENASE_REDUCTASE FAMILY PROTEIN"/>
    <property type="match status" value="1"/>
</dbReference>
<dbReference type="InterPro" id="IPR051911">
    <property type="entry name" value="SDR_oxidoreductase"/>
</dbReference>
<comment type="similarity">
    <text evidence="1 3">Belongs to the short-chain dehydrogenases/reductases (SDR) family.</text>
</comment>
<evidence type="ECO:0000256" key="3">
    <source>
        <dbReference type="RuleBase" id="RU000363"/>
    </source>
</evidence>
<evidence type="ECO:0000313" key="4">
    <source>
        <dbReference type="EMBL" id="CAG8396176.1"/>
    </source>
</evidence>
<dbReference type="PANTHER" id="PTHR43976">
    <property type="entry name" value="SHORT CHAIN DEHYDROGENASE"/>
    <property type="match status" value="1"/>
</dbReference>
<evidence type="ECO:0000313" key="5">
    <source>
        <dbReference type="Proteomes" id="UP001152649"/>
    </source>
</evidence>
<comment type="caution">
    <text evidence="4">The sequence shown here is derived from an EMBL/GenBank/DDBJ whole genome shotgun (WGS) entry which is preliminary data.</text>
</comment>
<dbReference type="OrthoDB" id="1274115at2759"/>
<proteinExistence type="inferred from homology"/>
<sequence length="305" mass="33995">MPDSTSHLAPRVWFITGCSSGFGKSFVSSILARGDRVIATARKIDGLSEFADRDNVKLLELDITHSQNCLNECILKAINFFGQIDVLINNAGYVLTGPMEEISRISQSQLLDQFNANVFGPLNLTRAVLPHMRERRSGTIIFMSSIAAWRGVSVGGPYSASKFALEGSVESLQKEIASFGINVHLAVLGQFRTDILAAHRRQSGRGTNSIRDYDDAVEIFQNRLEETNKKQPGDPLQAVERILDVVHRRGYFADHMDIPLRIVLGSDAVDIVRDECQKMLDDLERQEQLARSTDYPGPAELQKYQ</sequence>
<dbReference type="EMBL" id="CAJVPG010000333">
    <property type="protein sequence ID" value="CAG8396176.1"/>
    <property type="molecule type" value="Genomic_DNA"/>
</dbReference>
<dbReference type="GO" id="GO:0016491">
    <property type="term" value="F:oxidoreductase activity"/>
    <property type="evidence" value="ECO:0007669"/>
    <property type="project" value="UniProtKB-KW"/>
</dbReference>
<dbReference type="Proteomes" id="UP001152649">
    <property type="component" value="Unassembled WGS sequence"/>
</dbReference>
<protein>
    <submittedName>
        <fullName evidence="4">Uncharacterized protein</fullName>
    </submittedName>
</protein>
<dbReference type="AlphaFoldDB" id="A0A9W4JFP3"/>
<dbReference type="PRINTS" id="PR00080">
    <property type="entry name" value="SDRFAMILY"/>
</dbReference>
<keyword evidence="5" id="KW-1185">Reference proteome</keyword>
<evidence type="ECO:0000256" key="2">
    <source>
        <dbReference type="ARBA" id="ARBA00023002"/>
    </source>
</evidence>
<dbReference type="InterPro" id="IPR002347">
    <property type="entry name" value="SDR_fam"/>
</dbReference>
<keyword evidence="2" id="KW-0560">Oxidoreductase</keyword>
<dbReference type="PRINTS" id="PR00081">
    <property type="entry name" value="GDHRDH"/>
</dbReference>
<gene>
    <name evidence="4" type="ORF">PSALAMII_LOCUS7319</name>
</gene>
<dbReference type="InterPro" id="IPR036291">
    <property type="entry name" value="NAD(P)-bd_dom_sf"/>
</dbReference>
<dbReference type="Gene3D" id="3.40.50.720">
    <property type="entry name" value="NAD(P)-binding Rossmann-like Domain"/>
    <property type="match status" value="1"/>
</dbReference>
<organism evidence="4 5">
    <name type="scientific">Penicillium salamii</name>
    <dbReference type="NCBI Taxonomy" id="1612424"/>
    <lineage>
        <taxon>Eukaryota</taxon>
        <taxon>Fungi</taxon>
        <taxon>Dikarya</taxon>
        <taxon>Ascomycota</taxon>
        <taxon>Pezizomycotina</taxon>
        <taxon>Eurotiomycetes</taxon>
        <taxon>Eurotiomycetidae</taxon>
        <taxon>Eurotiales</taxon>
        <taxon>Aspergillaceae</taxon>
        <taxon>Penicillium</taxon>
    </lineage>
</organism>
<evidence type="ECO:0000256" key="1">
    <source>
        <dbReference type="ARBA" id="ARBA00006484"/>
    </source>
</evidence>
<dbReference type="SUPFAM" id="SSF51735">
    <property type="entry name" value="NAD(P)-binding Rossmann-fold domains"/>
    <property type="match status" value="1"/>
</dbReference>
<dbReference type="Pfam" id="PF00106">
    <property type="entry name" value="adh_short"/>
    <property type="match status" value="1"/>
</dbReference>
<accession>A0A9W4JFP3</accession>
<dbReference type="CDD" id="cd05374">
    <property type="entry name" value="17beta-HSD-like_SDR_c"/>
    <property type="match status" value="1"/>
</dbReference>